<gene>
    <name evidence="2" type="ORF">FYJ60_02930</name>
</gene>
<keyword evidence="2" id="KW-0808">Transferase</keyword>
<proteinExistence type="predicted"/>
<sequence length="197" mass="23383">MKKIFYIMGKSATGKDHIYRALAEDPELDLSRLVLYTTRPRREKEENGREYFFTDQERLQQLRTEGKVIEERVYHTVSGDWYYFTADEGQIDLKQRNYLGIGTLESYERMREYFGGGQLVPIYIETEDGLRLERALKREKKQKNPNYEELCRRYLADCADFSPERITEAGIERRFSNNGTLEACVENVKHYVRCFLS</sequence>
<dbReference type="Pfam" id="PF00625">
    <property type="entry name" value="Guanylate_kin"/>
    <property type="match status" value="1"/>
</dbReference>
<dbReference type="Proteomes" id="UP000466864">
    <property type="component" value="Unassembled WGS sequence"/>
</dbReference>
<dbReference type="PROSITE" id="PS50052">
    <property type="entry name" value="GUANYLATE_KINASE_2"/>
    <property type="match status" value="1"/>
</dbReference>
<organism evidence="2 3">
    <name type="scientific">Bilifractor porci</name>
    <dbReference type="NCBI Taxonomy" id="2606636"/>
    <lineage>
        <taxon>Bacteria</taxon>
        <taxon>Bacillati</taxon>
        <taxon>Bacillota</taxon>
        <taxon>Clostridia</taxon>
        <taxon>Lachnospirales</taxon>
        <taxon>Lachnospiraceae</taxon>
        <taxon>Bilifractor</taxon>
    </lineage>
</organism>
<feature type="domain" description="Guanylate kinase-like" evidence="1">
    <location>
        <begin position="2"/>
        <end position="193"/>
    </location>
</feature>
<dbReference type="Gene3D" id="3.40.50.300">
    <property type="entry name" value="P-loop containing nucleotide triphosphate hydrolases"/>
    <property type="match status" value="1"/>
</dbReference>
<dbReference type="InterPro" id="IPR027417">
    <property type="entry name" value="P-loop_NTPase"/>
</dbReference>
<protein>
    <submittedName>
        <fullName evidence="2">Guanylate kinase</fullName>
    </submittedName>
</protein>
<accession>A0A7X2P6R9</accession>
<dbReference type="InterPro" id="IPR020590">
    <property type="entry name" value="Guanylate_kinase_CS"/>
</dbReference>
<dbReference type="RefSeq" id="WP_154457094.1">
    <property type="nucleotide sequence ID" value="NZ_VUMV01000002.1"/>
</dbReference>
<keyword evidence="2" id="KW-0418">Kinase</keyword>
<dbReference type="AlphaFoldDB" id="A0A7X2P6R9"/>
<reference evidence="2 3" key="1">
    <citation type="submission" date="2019-08" db="EMBL/GenBank/DDBJ databases">
        <title>In-depth cultivation of the pig gut microbiome towards novel bacterial diversity and tailored functional studies.</title>
        <authorList>
            <person name="Wylensek D."/>
            <person name="Hitch T.C.A."/>
            <person name="Clavel T."/>
        </authorList>
    </citation>
    <scope>NUCLEOTIDE SEQUENCE [LARGE SCALE GENOMIC DNA]</scope>
    <source>
        <strain evidence="2 3">Oil+RF-744-WCA-WT-13</strain>
    </source>
</reference>
<comment type="caution">
    <text evidence="2">The sequence shown here is derived from an EMBL/GenBank/DDBJ whole genome shotgun (WGS) entry which is preliminary data.</text>
</comment>
<dbReference type="EMBL" id="VUMV01000002">
    <property type="protein sequence ID" value="MST81270.1"/>
    <property type="molecule type" value="Genomic_DNA"/>
</dbReference>
<keyword evidence="3" id="KW-1185">Reference proteome</keyword>
<evidence type="ECO:0000313" key="2">
    <source>
        <dbReference type="EMBL" id="MST81270.1"/>
    </source>
</evidence>
<dbReference type="SUPFAM" id="SSF52540">
    <property type="entry name" value="P-loop containing nucleoside triphosphate hydrolases"/>
    <property type="match status" value="1"/>
</dbReference>
<dbReference type="GO" id="GO:0016301">
    <property type="term" value="F:kinase activity"/>
    <property type="evidence" value="ECO:0007669"/>
    <property type="project" value="UniProtKB-KW"/>
</dbReference>
<dbReference type="InterPro" id="IPR008145">
    <property type="entry name" value="GK/Ca_channel_bsu"/>
</dbReference>
<name>A0A7X2P6R9_9FIRM</name>
<evidence type="ECO:0000259" key="1">
    <source>
        <dbReference type="PROSITE" id="PS50052"/>
    </source>
</evidence>
<dbReference type="InterPro" id="IPR008144">
    <property type="entry name" value="Guanylate_kin-like_dom"/>
</dbReference>
<evidence type="ECO:0000313" key="3">
    <source>
        <dbReference type="Proteomes" id="UP000466864"/>
    </source>
</evidence>
<dbReference type="PROSITE" id="PS00856">
    <property type="entry name" value="GUANYLATE_KINASE_1"/>
    <property type="match status" value="1"/>
</dbReference>